<dbReference type="CDD" id="cd08255">
    <property type="entry name" value="2-desacetyl-2-hydroxyethyl_bacteriochlorophyllide_like"/>
    <property type="match status" value="1"/>
</dbReference>
<accession>A0A7V5UF13</accession>
<dbReference type="SMART" id="SM00829">
    <property type="entry name" value="PKS_ER"/>
    <property type="match status" value="1"/>
</dbReference>
<dbReference type="Pfam" id="PF01408">
    <property type="entry name" value="GFO_IDH_MocA"/>
    <property type="match status" value="1"/>
</dbReference>
<dbReference type="PANTHER" id="PTHR43377:SF1">
    <property type="entry name" value="BILIVERDIN REDUCTASE A"/>
    <property type="match status" value="1"/>
</dbReference>
<dbReference type="InterPro" id="IPR011032">
    <property type="entry name" value="GroES-like_sf"/>
</dbReference>
<protein>
    <submittedName>
        <fullName evidence="2">Oxidoreductase</fullName>
    </submittedName>
</protein>
<dbReference type="Pfam" id="PF00107">
    <property type="entry name" value="ADH_zinc_N"/>
    <property type="match status" value="1"/>
</dbReference>
<evidence type="ECO:0000313" key="2">
    <source>
        <dbReference type="EMBL" id="HHJ52920.1"/>
    </source>
</evidence>
<dbReference type="EMBL" id="DROD01000465">
    <property type="protein sequence ID" value="HHJ52920.1"/>
    <property type="molecule type" value="Genomic_DNA"/>
</dbReference>
<dbReference type="InterPro" id="IPR036291">
    <property type="entry name" value="NAD(P)-bd_dom_sf"/>
</dbReference>
<evidence type="ECO:0000259" key="1">
    <source>
        <dbReference type="SMART" id="SM00829"/>
    </source>
</evidence>
<dbReference type="Gene3D" id="3.40.50.720">
    <property type="entry name" value="NAD(P)-binding Rossmann-like Domain"/>
    <property type="match status" value="2"/>
</dbReference>
<dbReference type="Pfam" id="PF22725">
    <property type="entry name" value="GFO_IDH_MocA_C3"/>
    <property type="match status" value="1"/>
</dbReference>
<gene>
    <name evidence="2" type="ORF">ENJ89_06975</name>
</gene>
<dbReference type="InterPro" id="IPR051450">
    <property type="entry name" value="Gfo/Idh/MocA_Oxidoreductases"/>
</dbReference>
<dbReference type="GO" id="GO:0000166">
    <property type="term" value="F:nucleotide binding"/>
    <property type="evidence" value="ECO:0007669"/>
    <property type="project" value="InterPro"/>
</dbReference>
<dbReference type="GO" id="GO:0016491">
    <property type="term" value="F:oxidoreductase activity"/>
    <property type="evidence" value="ECO:0007669"/>
    <property type="project" value="InterPro"/>
</dbReference>
<name>A0A7V5UF13_CALAY</name>
<proteinExistence type="predicted"/>
<dbReference type="PANTHER" id="PTHR43377">
    <property type="entry name" value="BILIVERDIN REDUCTASE A"/>
    <property type="match status" value="1"/>
</dbReference>
<dbReference type="Proteomes" id="UP000886124">
    <property type="component" value="Unassembled WGS sequence"/>
</dbReference>
<dbReference type="InterPro" id="IPR055170">
    <property type="entry name" value="GFO_IDH_MocA-like_dom"/>
</dbReference>
<reference evidence="2" key="1">
    <citation type="journal article" date="2020" name="mSystems">
        <title>Genome- and Community-Level Interaction Insights into Carbon Utilization and Element Cycling Functions of Hydrothermarchaeota in Hydrothermal Sediment.</title>
        <authorList>
            <person name="Zhou Z."/>
            <person name="Liu Y."/>
            <person name="Xu W."/>
            <person name="Pan J."/>
            <person name="Luo Z.H."/>
            <person name="Li M."/>
        </authorList>
    </citation>
    <scope>NUCLEOTIDE SEQUENCE [LARGE SCALE GENOMIC DNA]</scope>
    <source>
        <strain evidence="2">HyVt-527</strain>
    </source>
</reference>
<dbReference type="InterPro" id="IPR000683">
    <property type="entry name" value="Gfo/Idh/MocA-like_OxRdtase_N"/>
</dbReference>
<dbReference type="InterPro" id="IPR020843">
    <property type="entry name" value="ER"/>
</dbReference>
<dbReference type="Gene3D" id="3.90.180.10">
    <property type="entry name" value="Medium-chain alcohol dehydrogenases, catalytic domain"/>
    <property type="match status" value="1"/>
</dbReference>
<organism evidence="2">
    <name type="scientific">Caldithrix abyssi</name>
    <dbReference type="NCBI Taxonomy" id="187145"/>
    <lineage>
        <taxon>Bacteria</taxon>
        <taxon>Pseudomonadati</taxon>
        <taxon>Calditrichota</taxon>
        <taxon>Calditrichia</taxon>
        <taxon>Calditrichales</taxon>
        <taxon>Calditrichaceae</taxon>
        <taxon>Caldithrix</taxon>
    </lineage>
</organism>
<dbReference type="SUPFAM" id="SSF50129">
    <property type="entry name" value="GroES-like"/>
    <property type="match status" value="1"/>
</dbReference>
<dbReference type="InterPro" id="IPR013149">
    <property type="entry name" value="ADH-like_C"/>
</dbReference>
<dbReference type="SUPFAM" id="SSF51735">
    <property type="entry name" value="NAD(P)-binding Rossmann-fold domains"/>
    <property type="match status" value="2"/>
</dbReference>
<dbReference type="Gene3D" id="3.30.360.10">
    <property type="entry name" value="Dihydrodipicolinate Reductase, domain 2"/>
    <property type="match status" value="1"/>
</dbReference>
<dbReference type="SUPFAM" id="SSF55347">
    <property type="entry name" value="Glyceraldehyde-3-phosphate dehydrogenase-like, C-terminal domain"/>
    <property type="match status" value="1"/>
</dbReference>
<comment type="caution">
    <text evidence="2">The sequence shown here is derived from an EMBL/GenBank/DDBJ whole genome shotgun (WGS) entry which is preliminary data.</text>
</comment>
<sequence length="717" mass="78699">MKQLVQNLKSGEMKILEVPVPPLKPGNVLVRVHHSLISAGTESSKVSTARKGYLGKAKEKPEQVKQVLDTLKKEGIGQTYRKVMNKLDAWSPLGYSCAGEIIETGAEVNHFKKGEYVACAGQDIANHAEVVSVPVNLCAKIPDNVSTEQAAYTTLGAIAMQGVRQADLRLGESCLVIGLGLLGQLTVQLLKAAGIQVFGVDLSPAAVQNGRLSGADLCFPRDDEQLEPAILHATQGFGVDAVIITAAASSLDPVELAGRLSRKKGKVVVVGAVPTGFSRENYYKKELELRMSTSYGPGRYDPDYEEKGIDYPYAYVRWTENRNMQAFLNLIARGKINFDHLTTHVFDFNDALKAYEMILRKSEPFVVVILKYETKSQIQPSVFIRAKAAKTGKVKIGFIGAGSFAQSYLLPNIVKQSGAELVGVATANGHTARTVAEKFGFRLATGDYHEIISDDDINTIFIATRHDLHGQLVIEALKAGKHVFVEKPLTLKPEELEEIKNLYHSKSKIQNSTIPLLMVGFNRRFAPLIQRIKEAFQQGPLAVTYRINAGFIPKDHWIQDEKVGGGRIVGEVCHFTDLIMYLVNHLPVSLAAFAMNDGQGTNDTLTVNLNFKDGSVASVNYFANGNKALPKEYLEVHGHGLSAQLYDFKSLDIYGKKKKSFKLIGQDKGHADEVRAFIKAVKDGASAPIPFEQVYMASLLPFKIIESLRTADVRNLE</sequence>
<feature type="domain" description="Enoyl reductase (ER)" evidence="1">
    <location>
        <begin position="11"/>
        <end position="367"/>
    </location>
</feature>
<dbReference type="AlphaFoldDB" id="A0A7V5UF13"/>